<proteinExistence type="evidence at protein level"/>
<protein>
    <submittedName>
        <fullName evidence="1">Ribonuclease RCL2 peptide 2</fullName>
        <ecNumber evidence="1">3.1.27.-</ecNumber>
    </submittedName>
</protein>
<sequence>YVDLHVCDKSINTYYPPVQK</sequence>
<dbReference type="AlphaFoldDB" id="Q7LZ36"/>
<reference evidence="1" key="1">
    <citation type="journal article" date="1997" name="Biol. Pharm. Bull.">
        <title>Primary structure of base non-specific and acid ribonuclease from bullfrog (Rana catesbeiana).</title>
        <authorList>
            <person name="Inokuchi N."/>
            <person name="Kobayashi H."/>
            <person name="Miyamoto M."/>
            <person name="Koyama T."/>
            <person name="Iwama M."/>
            <person name="Ohgi K."/>
            <person name="Irie M."/>
        </authorList>
    </citation>
    <scope>PROTEIN SEQUENCE</scope>
</reference>
<dbReference type="PIR" id="JC5589">
    <property type="entry name" value="JC5589"/>
</dbReference>
<accession>Q7LZ36</accession>
<name>Q7LZ36_AQUCT</name>
<dbReference type="EC" id="3.1.27.-" evidence="1"/>
<evidence type="ECO:0000313" key="1">
    <source>
        <dbReference type="PIR" id="JC5589"/>
    </source>
</evidence>
<organism evidence="1">
    <name type="scientific">Aquarana catesbeiana</name>
    <name type="common">American bullfrog</name>
    <name type="synonym">Rana catesbeiana</name>
    <dbReference type="NCBI Taxonomy" id="8400"/>
    <lineage>
        <taxon>Eukaryota</taxon>
        <taxon>Metazoa</taxon>
        <taxon>Chordata</taxon>
        <taxon>Craniata</taxon>
        <taxon>Vertebrata</taxon>
        <taxon>Euteleostomi</taxon>
        <taxon>Amphibia</taxon>
        <taxon>Batrachia</taxon>
        <taxon>Anura</taxon>
        <taxon>Neobatrachia</taxon>
        <taxon>Ranoidea</taxon>
        <taxon>Ranidae</taxon>
        <taxon>Aquarana</taxon>
    </lineage>
</organism>
<keyword id="KW-0903">Direct protein sequencing</keyword>